<organism evidence="1 2">
    <name type="scientific">Cronartium quercuum f. sp. fusiforme G11</name>
    <dbReference type="NCBI Taxonomy" id="708437"/>
    <lineage>
        <taxon>Eukaryota</taxon>
        <taxon>Fungi</taxon>
        <taxon>Dikarya</taxon>
        <taxon>Basidiomycota</taxon>
        <taxon>Pucciniomycotina</taxon>
        <taxon>Pucciniomycetes</taxon>
        <taxon>Pucciniales</taxon>
        <taxon>Coleosporiaceae</taxon>
        <taxon>Cronartium</taxon>
    </lineage>
</organism>
<keyword evidence="2" id="KW-1185">Reference proteome</keyword>
<gene>
    <name evidence="1" type="ORF">CROQUDRAFT_94166</name>
</gene>
<dbReference type="AlphaFoldDB" id="A0A9P6NJI7"/>
<sequence length="81" mass="9470">MRLSVIPPQFLNGLPNSIFFYDIQFDSSFYQKKTKPYSKLSIPRGYTHHQSLCKQFGIEPHTLLCMDSTLWRQQIIDTVSS</sequence>
<proteinExistence type="predicted"/>
<protein>
    <submittedName>
        <fullName evidence="1">Uncharacterized protein</fullName>
    </submittedName>
</protein>
<evidence type="ECO:0000313" key="1">
    <source>
        <dbReference type="EMBL" id="KAG0145188.1"/>
    </source>
</evidence>
<dbReference type="EMBL" id="MU167281">
    <property type="protein sequence ID" value="KAG0145188.1"/>
    <property type="molecule type" value="Genomic_DNA"/>
</dbReference>
<evidence type="ECO:0000313" key="2">
    <source>
        <dbReference type="Proteomes" id="UP000886653"/>
    </source>
</evidence>
<dbReference type="OrthoDB" id="2497349at2759"/>
<accession>A0A9P6NJI7</accession>
<comment type="caution">
    <text evidence="1">The sequence shown here is derived from an EMBL/GenBank/DDBJ whole genome shotgun (WGS) entry which is preliminary data.</text>
</comment>
<dbReference type="Proteomes" id="UP000886653">
    <property type="component" value="Unassembled WGS sequence"/>
</dbReference>
<name>A0A9P6NJI7_9BASI</name>
<reference evidence="1" key="1">
    <citation type="submission" date="2013-11" db="EMBL/GenBank/DDBJ databases">
        <title>Genome sequence of the fusiform rust pathogen reveals effectors for host alternation and coevolution with pine.</title>
        <authorList>
            <consortium name="DOE Joint Genome Institute"/>
            <person name="Smith K."/>
            <person name="Pendleton A."/>
            <person name="Kubisiak T."/>
            <person name="Anderson C."/>
            <person name="Salamov A."/>
            <person name="Aerts A."/>
            <person name="Riley R."/>
            <person name="Clum A."/>
            <person name="Lindquist E."/>
            <person name="Ence D."/>
            <person name="Campbell M."/>
            <person name="Kronenberg Z."/>
            <person name="Feau N."/>
            <person name="Dhillon B."/>
            <person name="Hamelin R."/>
            <person name="Burleigh J."/>
            <person name="Smith J."/>
            <person name="Yandell M."/>
            <person name="Nelson C."/>
            <person name="Grigoriev I."/>
            <person name="Davis J."/>
        </authorList>
    </citation>
    <scope>NUCLEOTIDE SEQUENCE</scope>
    <source>
        <strain evidence="1">G11</strain>
    </source>
</reference>